<proteinExistence type="predicted"/>
<gene>
    <name evidence="1" type="ORF">FEM03_13375</name>
</gene>
<evidence type="ECO:0000313" key="2">
    <source>
        <dbReference type="Proteomes" id="UP000306196"/>
    </source>
</evidence>
<dbReference type="RefSeq" id="WP_138086776.1">
    <property type="nucleotide sequence ID" value="NZ_VAUV01000009.1"/>
</dbReference>
<dbReference type="InterPro" id="IPR036388">
    <property type="entry name" value="WH-like_DNA-bd_sf"/>
</dbReference>
<sequence>MIEFDWSECPAVWRDPERMGGLWCFDQTRLPISYLFENLGRGVTLEEFVDWYPPVTMEHCRAVLEFAAQRSAERGIPELASA</sequence>
<evidence type="ECO:0000313" key="1">
    <source>
        <dbReference type="EMBL" id="TLD70178.1"/>
    </source>
</evidence>
<dbReference type="Gene3D" id="1.10.10.10">
    <property type="entry name" value="Winged helix-like DNA-binding domain superfamily/Winged helix DNA-binding domain"/>
    <property type="match status" value="1"/>
</dbReference>
<name>A0A5R8KCZ7_9BACT</name>
<comment type="caution">
    <text evidence="1">The sequence shown here is derived from an EMBL/GenBank/DDBJ whole genome shotgun (WGS) entry which is preliminary data.</text>
</comment>
<dbReference type="Proteomes" id="UP000306196">
    <property type="component" value="Unassembled WGS sequence"/>
</dbReference>
<dbReference type="InterPro" id="IPR009057">
    <property type="entry name" value="Homeodomain-like_sf"/>
</dbReference>
<accession>A0A5R8KCZ7</accession>
<dbReference type="InterPro" id="IPR007367">
    <property type="entry name" value="DUF433"/>
</dbReference>
<dbReference type="AlphaFoldDB" id="A0A5R8KCZ7"/>
<dbReference type="OrthoDB" id="9809529at2"/>
<reference evidence="1 2" key="1">
    <citation type="submission" date="2019-05" db="EMBL/GenBank/DDBJ databases">
        <title>Verrucobacter flavum gen. nov., sp. nov. a new member of the family Verrucomicrobiaceae.</title>
        <authorList>
            <person name="Szuroczki S."/>
            <person name="Abbaszade G."/>
            <person name="Szabo A."/>
            <person name="Felfoldi T."/>
            <person name="Schumann P."/>
            <person name="Boka K."/>
            <person name="Keki Z."/>
            <person name="Toumi M."/>
            <person name="Toth E."/>
        </authorList>
    </citation>
    <scope>NUCLEOTIDE SEQUENCE [LARGE SCALE GENOMIC DNA]</scope>
    <source>
        <strain evidence="1 2">MG-N-17</strain>
    </source>
</reference>
<dbReference type="Pfam" id="PF04255">
    <property type="entry name" value="DUF433"/>
    <property type="match status" value="1"/>
</dbReference>
<dbReference type="EMBL" id="VAUV01000009">
    <property type="protein sequence ID" value="TLD70178.1"/>
    <property type="molecule type" value="Genomic_DNA"/>
</dbReference>
<keyword evidence="2" id="KW-1185">Reference proteome</keyword>
<protein>
    <submittedName>
        <fullName evidence="1">DUF433 domain-containing protein</fullName>
    </submittedName>
</protein>
<dbReference type="SUPFAM" id="SSF46689">
    <property type="entry name" value="Homeodomain-like"/>
    <property type="match status" value="1"/>
</dbReference>
<organism evidence="1 2">
    <name type="scientific">Phragmitibacter flavus</name>
    <dbReference type="NCBI Taxonomy" id="2576071"/>
    <lineage>
        <taxon>Bacteria</taxon>
        <taxon>Pseudomonadati</taxon>
        <taxon>Verrucomicrobiota</taxon>
        <taxon>Verrucomicrobiia</taxon>
        <taxon>Verrucomicrobiales</taxon>
        <taxon>Verrucomicrobiaceae</taxon>
        <taxon>Phragmitibacter</taxon>
    </lineage>
</organism>